<accession>A0AAW1CM33</accession>
<organism evidence="1 2">
    <name type="scientific">Rhynocoris fuscipes</name>
    <dbReference type="NCBI Taxonomy" id="488301"/>
    <lineage>
        <taxon>Eukaryota</taxon>
        <taxon>Metazoa</taxon>
        <taxon>Ecdysozoa</taxon>
        <taxon>Arthropoda</taxon>
        <taxon>Hexapoda</taxon>
        <taxon>Insecta</taxon>
        <taxon>Pterygota</taxon>
        <taxon>Neoptera</taxon>
        <taxon>Paraneoptera</taxon>
        <taxon>Hemiptera</taxon>
        <taxon>Heteroptera</taxon>
        <taxon>Panheteroptera</taxon>
        <taxon>Cimicomorpha</taxon>
        <taxon>Reduviidae</taxon>
        <taxon>Harpactorinae</taxon>
        <taxon>Harpactorini</taxon>
        <taxon>Rhynocoris</taxon>
    </lineage>
</organism>
<sequence length="107" mass="12252">MKKRQNNLLLFNFPEDSSITVEERSSKDKDIVSNILKVTQVGQEAQPITMFRLEINVKCACDILVNPEGYHPPLEFSTNCDIDAIQNVSSFNVLDFKKRDIASIYDR</sequence>
<dbReference type="EMBL" id="JAPXFL010000011">
    <property type="protein sequence ID" value="KAK9499481.1"/>
    <property type="molecule type" value="Genomic_DNA"/>
</dbReference>
<comment type="caution">
    <text evidence="1">The sequence shown here is derived from an EMBL/GenBank/DDBJ whole genome shotgun (WGS) entry which is preliminary data.</text>
</comment>
<dbReference type="Proteomes" id="UP001461498">
    <property type="component" value="Unassembled WGS sequence"/>
</dbReference>
<keyword evidence="2" id="KW-1185">Reference proteome</keyword>
<gene>
    <name evidence="1" type="ORF">O3M35_002511</name>
</gene>
<reference evidence="1 2" key="1">
    <citation type="submission" date="2022-12" db="EMBL/GenBank/DDBJ databases">
        <title>Chromosome-level genome assembly of true bugs.</title>
        <authorList>
            <person name="Ma L."/>
            <person name="Li H."/>
        </authorList>
    </citation>
    <scope>NUCLEOTIDE SEQUENCE [LARGE SCALE GENOMIC DNA]</scope>
    <source>
        <strain evidence="1">Lab_2022b</strain>
    </source>
</reference>
<name>A0AAW1CM33_9HEMI</name>
<evidence type="ECO:0000313" key="1">
    <source>
        <dbReference type="EMBL" id="KAK9499481.1"/>
    </source>
</evidence>
<proteinExistence type="predicted"/>
<protein>
    <submittedName>
        <fullName evidence="1">Uncharacterized protein</fullName>
    </submittedName>
</protein>
<evidence type="ECO:0000313" key="2">
    <source>
        <dbReference type="Proteomes" id="UP001461498"/>
    </source>
</evidence>
<dbReference type="AlphaFoldDB" id="A0AAW1CM33"/>